<evidence type="ECO:0000256" key="2">
    <source>
        <dbReference type="PROSITE-ProRule" id="PRU00176"/>
    </source>
</evidence>
<sequence length="650" mass="72120">MERKSFDFAMWMWKDGEDICILECGHSKRRASTLFGENSQMRCEKGQRSLRHRPPWGPGHVDDLAQADAYGLMMEIREASVDAEVEKARNVSGVVERVSAKGFENRLHGLLDLMEASKKGESEKLATEGRRGGCKAFLEVWKVDVSRLQVTKLHSWGDCLMWGIWGGRDERNIPVPSRTSVFSTCGEIIEVRLIKDQHGNSKGYGFVRFSKKDAVQRAIKERSGLMLEGKSFGVLPSTEQDTLFLGNHSKVLGNVFLWHWGVFLKRPSSDGEIKDLDNAIKELNENTVQGPTGGPEFTLRVEVARPFGKTKKQARNETQSKAAHMALSQSKLLKGEMPLNSAAGQNSVVLNSKYLVEEPVVADSYEAAVVSLPVAIKERLLRILRLGIATWFDVNILCITSLRELPQSAAISVLDQFMLSGAERHDKGAYLAELISRLQVNKLGLKPNSVLSRVGNLTSRDLEMSRVRHFSSIDPEIPRGGHLTSRDLEMSRVGHLTSRDPEISRVGHLASRDTERSSLSSQVLLPDISSLASHGVKTAPRYETYGAQEVRTHSTSYLDLLSHRLGIIDTEETSPALSRQTISPASYSGVGLDYILASLPVRELPVAAVASTRNLVRFDPVTGEPYKFDPFKVEPIQLDSFTPPSGSLYK</sequence>
<dbReference type="InterPro" id="IPR041337">
    <property type="entry name" value="hnRNP_Q_AcD"/>
</dbReference>
<proteinExistence type="predicted"/>
<dbReference type="CDD" id="cd00590">
    <property type="entry name" value="RRM_SF"/>
    <property type="match status" value="1"/>
</dbReference>
<keyword evidence="5" id="KW-1185">Reference proteome</keyword>
<dbReference type="InterPro" id="IPR012677">
    <property type="entry name" value="Nucleotide-bd_a/b_plait_sf"/>
</dbReference>
<reference evidence="4 5" key="1">
    <citation type="submission" date="2023-12" db="EMBL/GenBank/DDBJ databases">
        <title>A high-quality genome assembly for Dillenia turbinata (Dilleniales).</title>
        <authorList>
            <person name="Chanderbali A."/>
        </authorList>
    </citation>
    <scope>NUCLEOTIDE SEQUENCE [LARGE SCALE GENOMIC DNA]</scope>
    <source>
        <strain evidence="4">LSX21</strain>
        <tissue evidence="4">Leaf</tissue>
    </source>
</reference>
<comment type="caution">
    <text evidence="4">The sequence shown here is derived from an EMBL/GenBank/DDBJ whole genome shotgun (WGS) entry which is preliminary data.</text>
</comment>
<name>A0AAN8VAV0_9MAGN</name>
<evidence type="ECO:0000259" key="3">
    <source>
        <dbReference type="PROSITE" id="PS50102"/>
    </source>
</evidence>
<evidence type="ECO:0000313" key="4">
    <source>
        <dbReference type="EMBL" id="KAK6928114.1"/>
    </source>
</evidence>
<dbReference type="Pfam" id="PF00076">
    <property type="entry name" value="RRM_1"/>
    <property type="match status" value="1"/>
</dbReference>
<accession>A0AAN8VAV0</accession>
<dbReference type="EMBL" id="JBAMMX010000014">
    <property type="protein sequence ID" value="KAK6928114.1"/>
    <property type="molecule type" value="Genomic_DNA"/>
</dbReference>
<dbReference type="Pfam" id="PF18360">
    <property type="entry name" value="hnRNP_Q_AcD"/>
    <property type="match status" value="1"/>
</dbReference>
<dbReference type="Gene3D" id="3.30.70.330">
    <property type="match status" value="1"/>
</dbReference>
<gene>
    <name evidence="4" type="ORF">RJ641_006705</name>
</gene>
<dbReference type="CDD" id="cd21039">
    <property type="entry name" value="NURR"/>
    <property type="match status" value="1"/>
</dbReference>
<dbReference type="Proteomes" id="UP001370490">
    <property type="component" value="Unassembled WGS sequence"/>
</dbReference>
<dbReference type="PANTHER" id="PTHR21245">
    <property type="entry name" value="HETEROGENEOUS NUCLEAR RIBONUCLEOPROTEIN"/>
    <property type="match status" value="1"/>
</dbReference>
<dbReference type="AlphaFoldDB" id="A0AAN8VAV0"/>
<evidence type="ECO:0000256" key="1">
    <source>
        <dbReference type="ARBA" id="ARBA00022884"/>
    </source>
</evidence>
<dbReference type="SUPFAM" id="SSF54928">
    <property type="entry name" value="RNA-binding domain, RBD"/>
    <property type="match status" value="1"/>
</dbReference>
<dbReference type="InterPro" id="IPR035979">
    <property type="entry name" value="RBD_domain_sf"/>
</dbReference>
<dbReference type="InterPro" id="IPR000504">
    <property type="entry name" value="RRM_dom"/>
</dbReference>
<dbReference type="GO" id="GO:0003723">
    <property type="term" value="F:RNA binding"/>
    <property type="evidence" value="ECO:0007669"/>
    <property type="project" value="UniProtKB-UniRule"/>
</dbReference>
<dbReference type="PROSITE" id="PS50102">
    <property type="entry name" value="RRM"/>
    <property type="match status" value="1"/>
</dbReference>
<protein>
    <submittedName>
        <fullName evidence="4">Heterogeneous nuclear ribonucleoprotein Q acidic domain</fullName>
    </submittedName>
</protein>
<dbReference type="SMART" id="SM00360">
    <property type="entry name" value="RRM"/>
    <property type="match status" value="1"/>
</dbReference>
<dbReference type="GO" id="GO:1990904">
    <property type="term" value="C:ribonucleoprotein complex"/>
    <property type="evidence" value="ECO:0007669"/>
    <property type="project" value="UniProtKB-KW"/>
</dbReference>
<organism evidence="4 5">
    <name type="scientific">Dillenia turbinata</name>
    <dbReference type="NCBI Taxonomy" id="194707"/>
    <lineage>
        <taxon>Eukaryota</taxon>
        <taxon>Viridiplantae</taxon>
        <taxon>Streptophyta</taxon>
        <taxon>Embryophyta</taxon>
        <taxon>Tracheophyta</taxon>
        <taxon>Spermatophyta</taxon>
        <taxon>Magnoliopsida</taxon>
        <taxon>eudicotyledons</taxon>
        <taxon>Gunneridae</taxon>
        <taxon>Pentapetalae</taxon>
        <taxon>Dilleniales</taxon>
        <taxon>Dilleniaceae</taxon>
        <taxon>Dillenia</taxon>
    </lineage>
</organism>
<keyword evidence="1 2" id="KW-0694">RNA-binding</keyword>
<evidence type="ECO:0000313" key="5">
    <source>
        <dbReference type="Proteomes" id="UP001370490"/>
    </source>
</evidence>
<keyword evidence="4" id="KW-0687">Ribonucleoprotein</keyword>
<feature type="domain" description="RRM" evidence="3">
    <location>
        <begin position="146"/>
        <end position="239"/>
    </location>
</feature>